<accession>A0A0X3PCT5</accession>
<dbReference type="AlphaFoldDB" id="A0A0X3PCT5"/>
<evidence type="ECO:0000313" key="1">
    <source>
        <dbReference type="EMBL" id="JAP49735.1"/>
    </source>
</evidence>
<feature type="non-terminal residue" evidence="1">
    <location>
        <position position="1"/>
    </location>
</feature>
<dbReference type="EMBL" id="GEEE01013490">
    <property type="protein sequence ID" value="JAP49735.1"/>
    <property type="molecule type" value="Transcribed_RNA"/>
</dbReference>
<gene>
    <name evidence="1" type="ORF">TR125029</name>
</gene>
<name>A0A0X3PCT5_SCHSO</name>
<sequence>TVPAQLSHEHTVNIVGLRRSNCRRICQQYDALNYSVHRKQPPGSAVQRDSMRAELIHFRGGTGVGRSNYFGLVHPKPAESRPHRYNVGTYFRGRPAINFINGLTSIRQKRRLIDNFATSIDFRTG</sequence>
<organism evidence="1">
    <name type="scientific">Schistocephalus solidus</name>
    <name type="common">Tapeworm</name>
    <dbReference type="NCBI Taxonomy" id="70667"/>
    <lineage>
        <taxon>Eukaryota</taxon>
        <taxon>Metazoa</taxon>
        <taxon>Spiralia</taxon>
        <taxon>Lophotrochozoa</taxon>
        <taxon>Platyhelminthes</taxon>
        <taxon>Cestoda</taxon>
        <taxon>Eucestoda</taxon>
        <taxon>Diphyllobothriidea</taxon>
        <taxon>Diphyllobothriidae</taxon>
        <taxon>Schistocephalus</taxon>
    </lineage>
</organism>
<reference evidence="1" key="1">
    <citation type="submission" date="2016-01" db="EMBL/GenBank/DDBJ databases">
        <title>Reference transcriptome for the parasite Schistocephalus solidus: insights into the molecular evolution of parasitism.</title>
        <authorList>
            <person name="Hebert F.O."/>
            <person name="Grambauer S."/>
            <person name="Barber I."/>
            <person name="Landry C.R."/>
            <person name="Aubin-Horth N."/>
        </authorList>
    </citation>
    <scope>NUCLEOTIDE SEQUENCE</scope>
</reference>
<protein>
    <submittedName>
        <fullName evidence="1">Uncharacterized protein</fullName>
    </submittedName>
</protein>
<proteinExistence type="predicted"/>